<protein>
    <recommendedName>
        <fullName evidence="2">ATPase AAA-type core domain-containing protein</fullName>
    </recommendedName>
</protein>
<evidence type="ECO:0000256" key="1">
    <source>
        <dbReference type="SAM" id="MobiDB-lite"/>
    </source>
</evidence>
<organism evidence="3 4">
    <name type="scientific">Orchesella dallaii</name>
    <dbReference type="NCBI Taxonomy" id="48710"/>
    <lineage>
        <taxon>Eukaryota</taxon>
        <taxon>Metazoa</taxon>
        <taxon>Ecdysozoa</taxon>
        <taxon>Arthropoda</taxon>
        <taxon>Hexapoda</taxon>
        <taxon>Collembola</taxon>
        <taxon>Entomobryomorpha</taxon>
        <taxon>Entomobryoidea</taxon>
        <taxon>Orchesellidae</taxon>
        <taxon>Orchesellinae</taxon>
        <taxon>Orchesella</taxon>
    </lineage>
</organism>
<comment type="caution">
    <text evidence="3">The sequence shown here is derived from an EMBL/GenBank/DDBJ whole genome shotgun (WGS) entry which is preliminary data.</text>
</comment>
<feature type="compositionally biased region" description="Basic residues" evidence="1">
    <location>
        <begin position="312"/>
        <end position="322"/>
    </location>
</feature>
<dbReference type="Proteomes" id="UP001642540">
    <property type="component" value="Unassembled WGS sequence"/>
</dbReference>
<accession>A0ABP1RKB4</accession>
<evidence type="ECO:0000313" key="3">
    <source>
        <dbReference type="EMBL" id="CAL8129489.1"/>
    </source>
</evidence>
<dbReference type="PANTHER" id="PTHR14690:SF0">
    <property type="entry name" value="IQ MOTIF CONTAINING WITH AAA DOMAIN 1"/>
    <property type="match status" value="1"/>
</dbReference>
<evidence type="ECO:0000259" key="2">
    <source>
        <dbReference type="Pfam" id="PF00004"/>
    </source>
</evidence>
<dbReference type="InterPro" id="IPR027417">
    <property type="entry name" value="P-loop_NTPase"/>
</dbReference>
<gene>
    <name evidence="3" type="ORF">ODALV1_LOCUS23222</name>
</gene>
<feature type="region of interest" description="Disordered" evidence="1">
    <location>
        <begin position="302"/>
        <end position="322"/>
    </location>
</feature>
<dbReference type="PANTHER" id="PTHR14690">
    <property type="entry name" value="IQ MOTIF CONTAINING WITH AAA DOMAIN 1"/>
    <property type="match status" value="1"/>
</dbReference>
<reference evidence="3 4" key="1">
    <citation type="submission" date="2024-08" db="EMBL/GenBank/DDBJ databases">
        <authorList>
            <person name="Cucini C."/>
            <person name="Frati F."/>
        </authorList>
    </citation>
    <scope>NUCLEOTIDE SEQUENCE [LARGE SCALE GENOMIC DNA]</scope>
</reference>
<name>A0ABP1RKB4_9HEXA</name>
<dbReference type="InterPro" id="IPR052267">
    <property type="entry name" value="N-DRC_Component"/>
</dbReference>
<dbReference type="InterPro" id="IPR003959">
    <property type="entry name" value="ATPase_AAA_core"/>
</dbReference>
<dbReference type="Pfam" id="PF00004">
    <property type="entry name" value="AAA"/>
    <property type="match status" value="1"/>
</dbReference>
<proteinExistence type="predicted"/>
<sequence length="322" mass="36469">MPGDVNPHPSFGDIIRAVKDVCILPMGSIDIHRVAPFLTKSVLIVGPPGSGKKTLVNMVCTELNATLVDLTAANIVGKYPGKPGLKMLMHLIQKVGKAVEPVIFLIDNCERTYMKKVPKTNHDEPKRLKKQLGKFLKTFTPEDLFLLIGLSSEPWVAPFKTLKKDYQRIFYVPPADYGTRLLLWKEGLATISELLHPDINYTLLAKLSQGWTSGSINKTCRDVVEDHHKDLAERNKETSKETDPWRHLGRAAPVRFIKIGKVYITMSKLMQYISEYDPVFIEQEKLWNSWWNKTPLQKARLGTQVKVGPEKKKGKKGKKKSK</sequence>
<dbReference type="SUPFAM" id="SSF52540">
    <property type="entry name" value="P-loop containing nucleoside triphosphate hydrolases"/>
    <property type="match status" value="1"/>
</dbReference>
<evidence type="ECO:0000313" key="4">
    <source>
        <dbReference type="Proteomes" id="UP001642540"/>
    </source>
</evidence>
<dbReference type="Gene3D" id="3.40.50.300">
    <property type="entry name" value="P-loop containing nucleotide triphosphate hydrolases"/>
    <property type="match status" value="1"/>
</dbReference>
<feature type="domain" description="ATPase AAA-type core" evidence="2">
    <location>
        <begin position="42"/>
        <end position="162"/>
    </location>
</feature>
<dbReference type="EMBL" id="CAXLJM020000078">
    <property type="protein sequence ID" value="CAL8129489.1"/>
    <property type="molecule type" value="Genomic_DNA"/>
</dbReference>
<keyword evidence="4" id="KW-1185">Reference proteome</keyword>